<evidence type="ECO:0000313" key="2">
    <source>
        <dbReference type="Proteomes" id="UP000799755"/>
    </source>
</evidence>
<gene>
    <name evidence="1" type="ORF">BDR25DRAFT_55263</name>
</gene>
<sequence>MASTGAYTEADSAQMGGGSGLYVNQNGGTPPPQQQQQQQPPQQQQHVPTDPDLQFPDIAQQLQRSSEMMHAGAPQTHQMNAALNAHHQFQTPPRPTHSPQAMAQSVMNLEEHMSYSDHDGGSSRKRSKVSRACDECRRKKIRCDATSENGPEACSSCKRTGARCQFSRQPMKRGPSKGYIKELADRLNSLESQIQHPHAPGPGYDYMSVGDQGLPDIQTPSQFTRKRTHSISEGMQDSYGTSNRQMGWSGQDREYPSNGAVQAIHRRPSYDDMALVGSLITGSNEGVIKAYWTAIHPILPILAQDPSSLNRLTNCPAKLREAFFLALECGVRSFAPLNLLPTDSSPLQLMHRCLEVVDMTQQTLADVDSSRQLYNQIVYCQSLAFLAFASDKFGPAGMTNTAELLGRLAGRISELGLNDSKVLNNIREQDHENFESARRLFWVVFILDRFHASSMSRDIVLPLYCGSVSREDFSALGELAYHLARAADIVGQIAYLIRANSIPNMEPSSPYAIVAMTSSSPSSLYLNGQLSRFRESLDITNLPKNSVPYLAYQYLRIIVARLSPYTASNDHLTLTRDLLGNLMSGPVTPLHHIFASLVATSLMELSDRVETQVEAHASIKEMDDAISNSQIVHRSADGASWDTAIRDLLRQKKAPTPSTSPGQSSTTAQPNMAGLQHLAAAAVGEREGADAVRPSSSGGSGPLPPPSDMKHDVAAAVAAASEAAAAQATAAAAQKQLQNSSGNGNGGNNYDASALVKEGFMTALS</sequence>
<reference evidence="1" key="1">
    <citation type="journal article" date="2020" name="Stud. Mycol.">
        <title>101 Dothideomycetes genomes: a test case for predicting lifestyles and emergence of pathogens.</title>
        <authorList>
            <person name="Haridas S."/>
            <person name="Albert R."/>
            <person name="Binder M."/>
            <person name="Bloem J."/>
            <person name="Labutti K."/>
            <person name="Salamov A."/>
            <person name="Andreopoulos B."/>
            <person name="Baker S."/>
            <person name="Barry K."/>
            <person name="Bills G."/>
            <person name="Bluhm B."/>
            <person name="Cannon C."/>
            <person name="Castanera R."/>
            <person name="Culley D."/>
            <person name="Daum C."/>
            <person name="Ezra D."/>
            <person name="Gonzalez J."/>
            <person name="Henrissat B."/>
            <person name="Kuo A."/>
            <person name="Liang C."/>
            <person name="Lipzen A."/>
            <person name="Lutzoni F."/>
            <person name="Magnuson J."/>
            <person name="Mondo S."/>
            <person name="Nolan M."/>
            <person name="Ohm R."/>
            <person name="Pangilinan J."/>
            <person name="Park H.-J."/>
            <person name="Ramirez L."/>
            <person name="Alfaro M."/>
            <person name="Sun H."/>
            <person name="Tritt A."/>
            <person name="Yoshinaga Y."/>
            <person name="Zwiers L.-H."/>
            <person name="Turgeon B."/>
            <person name="Goodwin S."/>
            <person name="Spatafora J."/>
            <person name="Crous P."/>
            <person name="Grigoriev I."/>
        </authorList>
    </citation>
    <scope>NUCLEOTIDE SEQUENCE</scope>
    <source>
        <strain evidence="1">ATCC 200398</strain>
    </source>
</reference>
<name>A0ACB6QQX8_9PLEO</name>
<comment type="caution">
    <text evidence="1">The sequence shown here is derived from an EMBL/GenBank/DDBJ whole genome shotgun (WGS) entry which is preliminary data.</text>
</comment>
<dbReference type="Proteomes" id="UP000799755">
    <property type="component" value="Unassembled WGS sequence"/>
</dbReference>
<keyword evidence="2" id="KW-1185">Reference proteome</keyword>
<evidence type="ECO:0000313" key="1">
    <source>
        <dbReference type="EMBL" id="KAF2468487.1"/>
    </source>
</evidence>
<protein>
    <submittedName>
        <fullName evidence="1">Uncharacterized protein</fullName>
    </submittedName>
</protein>
<accession>A0ACB6QQX8</accession>
<dbReference type="EMBL" id="MU003515">
    <property type="protein sequence ID" value="KAF2468487.1"/>
    <property type="molecule type" value="Genomic_DNA"/>
</dbReference>
<organism evidence="1 2">
    <name type="scientific">Lindgomyces ingoldianus</name>
    <dbReference type="NCBI Taxonomy" id="673940"/>
    <lineage>
        <taxon>Eukaryota</taxon>
        <taxon>Fungi</taxon>
        <taxon>Dikarya</taxon>
        <taxon>Ascomycota</taxon>
        <taxon>Pezizomycotina</taxon>
        <taxon>Dothideomycetes</taxon>
        <taxon>Pleosporomycetidae</taxon>
        <taxon>Pleosporales</taxon>
        <taxon>Lindgomycetaceae</taxon>
        <taxon>Lindgomyces</taxon>
    </lineage>
</organism>
<proteinExistence type="predicted"/>